<evidence type="ECO:0000259" key="1">
    <source>
        <dbReference type="Pfam" id="PF03725"/>
    </source>
</evidence>
<dbReference type="Gene3D" id="3.30.230.70">
    <property type="entry name" value="GHMP Kinase, N-terminal domain"/>
    <property type="match status" value="1"/>
</dbReference>
<dbReference type="GeneID" id="5011521"/>
<evidence type="ECO:0000313" key="2">
    <source>
        <dbReference type="EMBL" id="CAK58339.1"/>
    </source>
</evidence>
<dbReference type="Pfam" id="PF03725">
    <property type="entry name" value="RNase_PH_C"/>
    <property type="match status" value="1"/>
</dbReference>
<protein>
    <recommendedName>
        <fullName evidence="1">Exoribonuclease phosphorolytic domain-containing protein</fullName>
    </recommendedName>
</protein>
<sequence length="147" mass="16991">MKQEQKSIIWTQIQDIAIQIVDPQRLRNQNSQVSSIEFFIRVAGAYGSLLSHLINCVSFSLEQSKFQVIKVLVKQIQTKISIINKEIKYSTFGMLEDKILVDPSDFEEKNSSVLTVISFLNDEQVIFKKYDGKPLNYNQIQQIIQSF</sequence>
<dbReference type="InterPro" id="IPR015847">
    <property type="entry name" value="ExoRNase_PH_dom2"/>
</dbReference>
<dbReference type="InterPro" id="IPR036345">
    <property type="entry name" value="ExoRNase_PH_dom2_sf"/>
</dbReference>
<keyword evidence="3" id="KW-1185">Reference proteome</keyword>
<dbReference type="HOGENOM" id="CLU_1771653_0_0_1"/>
<dbReference type="AlphaFoldDB" id="A0BIH2"/>
<gene>
    <name evidence="2" type="ORF">GSPATT00004711001</name>
</gene>
<dbReference type="RefSeq" id="XP_001425737.1">
    <property type="nucleotide sequence ID" value="XM_001425700.1"/>
</dbReference>
<dbReference type="InterPro" id="IPR027408">
    <property type="entry name" value="PNPase/RNase_PH_dom_sf"/>
</dbReference>
<proteinExistence type="predicted"/>
<feature type="domain" description="Exoribonuclease phosphorolytic" evidence="1">
    <location>
        <begin position="91"/>
        <end position="144"/>
    </location>
</feature>
<dbReference type="EMBL" id="CT867997">
    <property type="protein sequence ID" value="CAK58339.1"/>
    <property type="molecule type" value="Genomic_DNA"/>
</dbReference>
<dbReference type="KEGG" id="ptm:GSPATT00004711001"/>
<dbReference type="OrthoDB" id="45882at2759"/>
<dbReference type="Proteomes" id="UP000000600">
    <property type="component" value="Unassembled WGS sequence"/>
</dbReference>
<accession>A0BIH2</accession>
<reference evidence="2 3" key="1">
    <citation type="journal article" date="2006" name="Nature">
        <title>Global trends of whole-genome duplications revealed by the ciliate Paramecium tetraurelia.</title>
        <authorList>
            <consortium name="Genoscope"/>
            <person name="Aury J.-M."/>
            <person name="Jaillon O."/>
            <person name="Duret L."/>
            <person name="Noel B."/>
            <person name="Jubin C."/>
            <person name="Porcel B.M."/>
            <person name="Segurens B."/>
            <person name="Daubin V."/>
            <person name="Anthouard V."/>
            <person name="Aiach N."/>
            <person name="Arnaiz O."/>
            <person name="Billaut A."/>
            <person name="Beisson J."/>
            <person name="Blanc I."/>
            <person name="Bouhouche K."/>
            <person name="Camara F."/>
            <person name="Duharcourt S."/>
            <person name="Guigo R."/>
            <person name="Gogendeau D."/>
            <person name="Katinka M."/>
            <person name="Keller A.-M."/>
            <person name="Kissmehl R."/>
            <person name="Klotz C."/>
            <person name="Koll F."/>
            <person name="Le Moue A."/>
            <person name="Lepere C."/>
            <person name="Malinsky S."/>
            <person name="Nowacki M."/>
            <person name="Nowak J.K."/>
            <person name="Plattner H."/>
            <person name="Poulain J."/>
            <person name="Ruiz F."/>
            <person name="Serrano V."/>
            <person name="Zagulski M."/>
            <person name="Dessen P."/>
            <person name="Betermier M."/>
            <person name="Weissenbach J."/>
            <person name="Scarpelli C."/>
            <person name="Schachter V."/>
            <person name="Sperling L."/>
            <person name="Meyer E."/>
            <person name="Cohen J."/>
            <person name="Wincker P."/>
        </authorList>
    </citation>
    <scope>NUCLEOTIDE SEQUENCE [LARGE SCALE GENOMIC DNA]</scope>
    <source>
        <strain evidence="2 3">Stock d4-2</strain>
    </source>
</reference>
<dbReference type="InParanoid" id="A0BIH2"/>
<organism evidence="2 3">
    <name type="scientific">Paramecium tetraurelia</name>
    <dbReference type="NCBI Taxonomy" id="5888"/>
    <lineage>
        <taxon>Eukaryota</taxon>
        <taxon>Sar</taxon>
        <taxon>Alveolata</taxon>
        <taxon>Ciliophora</taxon>
        <taxon>Intramacronucleata</taxon>
        <taxon>Oligohymenophorea</taxon>
        <taxon>Peniculida</taxon>
        <taxon>Parameciidae</taxon>
        <taxon>Paramecium</taxon>
    </lineage>
</organism>
<evidence type="ECO:0000313" key="3">
    <source>
        <dbReference type="Proteomes" id="UP000000600"/>
    </source>
</evidence>
<name>A0BIH2_PARTE</name>
<dbReference type="SUPFAM" id="SSF55666">
    <property type="entry name" value="Ribonuclease PH domain 2-like"/>
    <property type="match status" value="1"/>
</dbReference>